<dbReference type="EMBL" id="JH711574">
    <property type="protein sequence ID" value="EIW85045.1"/>
    <property type="molecule type" value="Genomic_DNA"/>
</dbReference>
<dbReference type="GO" id="GO:0005783">
    <property type="term" value="C:endoplasmic reticulum"/>
    <property type="evidence" value="ECO:0007669"/>
    <property type="project" value="TreeGrafter"/>
</dbReference>
<dbReference type="InterPro" id="IPR044862">
    <property type="entry name" value="Pro_4_hyd_alph_FE2OG_OXY"/>
</dbReference>
<evidence type="ECO:0000256" key="2">
    <source>
        <dbReference type="ARBA" id="ARBA00023004"/>
    </source>
</evidence>
<dbReference type="RefSeq" id="XP_007764005.1">
    <property type="nucleotide sequence ID" value="XM_007765815.1"/>
</dbReference>
<dbReference type="OrthoDB" id="69177at2759"/>
<dbReference type="InterPro" id="IPR045054">
    <property type="entry name" value="P4HA-like"/>
</dbReference>
<dbReference type="Pfam" id="PF13640">
    <property type="entry name" value="2OG-FeII_Oxy_3"/>
    <property type="match status" value="1"/>
</dbReference>
<keyword evidence="5" id="KW-1185">Reference proteome</keyword>
<dbReference type="GeneID" id="19207197"/>
<name>A0A5M3N289_CONPW</name>
<dbReference type="GO" id="GO:0046872">
    <property type="term" value="F:metal ion binding"/>
    <property type="evidence" value="ECO:0007669"/>
    <property type="project" value="UniProtKB-KW"/>
</dbReference>
<dbReference type="Proteomes" id="UP000053558">
    <property type="component" value="Unassembled WGS sequence"/>
</dbReference>
<dbReference type="PANTHER" id="PTHR10869">
    <property type="entry name" value="PROLYL 4-HYDROXYLASE ALPHA SUBUNIT"/>
    <property type="match status" value="1"/>
</dbReference>
<reference evidence="5" key="1">
    <citation type="journal article" date="2012" name="Science">
        <title>The Paleozoic origin of enzymatic lignin decomposition reconstructed from 31 fungal genomes.</title>
        <authorList>
            <person name="Floudas D."/>
            <person name="Binder M."/>
            <person name="Riley R."/>
            <person name="Barry K."/>
            <person name="Blanchette R.A."/>
            <person name="Henrissat B."/>
            <person name="Martinez A.T."/>
            <person name="Otillar R."/>
            <person name="Spatafora J.W."/>
            <person name="Yadav J.S."/>
            <person name="Aerts A."/>
            <person name="Benoit I."/>
            <person name="Boyd A."/>
            <person name="Carlson A."/>
            <person name="Copeland A."/>
            <person name="Coutinho P.M."/>
            <person name="de Vries R.P."/>
            <person name="Ferreira P."/>
            <person name="Findley K."/>
            <person name="Foster B."/>
            <person name="Gaskell J."/>
            <person name="Glotzer D."/>
            <person name="Gorecki P."/>
            <person name="Heitman J."/>
            <person name="Hesse C."/>
            <person name="Hori C."/>
            <person name="Igarashi K."/>
            <person name="Jurgens J.A."/>
            <person name="Kallen N."/>
            <person name="Kersten P."/>
            <person name="Kohler A."/>
            <person name="Kuees U."/>
            <person name="Kumar T.K.A."/>
            <person name="Kuo A."/>
            <person name="LaButti K."/>
            <person name="Larrondo L.F."/>
            <person name="Lindquist E."/>
            <person name="Ling A."/>
            <person name="Lombard V."/>
            <person name="Lucas S."/>
            <person name="Lundell T."/>
            <person name="Martin R."/>
            <person name="McLaughlin D.J."/>
            <person name="Morgenstern I."/>
            <person name="Morin E."/>
            <person name="Murat C."/>
            <person name="Nagy L.G."/>
            <person name="Nolan M."/>
            <person name="Ohm R.A."/>
            <person name="Patyshakuliyeva A."/>
            <person name="Rokas A."/>
            <person name="Ruiz-Duenas F.J."/>
            <person name="Sabat G."/>
            <person name="Salamov A."/>
            <person name="Samejima M."/>
            <person name="Schmutz J."/>
            <person name="Slot J.C."/>
            <person name="St John F."/>
            <person name="Stenlid J."/>
            <person name="Sun H."/>
            <person name="Sun S."/>
            <person name="Syed K."/>
            <person name="Tsang A."/>
            <person name="Wiebenga A."/>
            <person name="Young D."/>
            <person name="Pisabarro A."/>
            <person name="Eastwood D.C."/>
            <person name="Martin F."/>
            <person name="Cullen D."/>
            <person name="Grigoriev I.V."/>
            <person name="Hibbett D.S."/>
        </authorList>
    </citation>
    <scope>NUCLEOTIDE SEQUENCE [LARGE SCALE GENOMIC DNA]</scope>
    <source>
        <strain evidence="5">RWD-64-598 SS2</strain>
    </source>
</reference>
<evidence type="ECO:0000313" key="5">
    <source>
        <dbReference type="Proteomes" id="UP000053558"/>
    </source>
</evidence>
<proteinExistence type="predicted"/>
<keyword evidence="1" id="KW-0479">Metal-binding</keyword>
<organism evidence="4 5">
    <name type="scientific">Coniophora puteana (strain RWD-64-598)</name>
    <name type="common">Brown rot fungus</name>
    <dbReference type="NCBI Taxonomy" id="741705"/>
    <lineage>
        <taxon>Eukaryota</taxon>
        <taxon>Fungi</taxon>
        <taxon>Dikarya</taxon>
        <taxon>Basidiomycota</taxon>
        <taxon>Agaricomycotina</taxon>
        <taxon>Agaricomycetes</taxon>
        <taxon>Agaricomycetidae</taxon>
        <taxon>Boletales</taxon>
        <taxon>Coniophorineae</taxon>
        <taxon>Coniophoraceae</taxon>
        <taxon>Coniophora</taxon>
    </lineage>
</organism>
<evidence type="ECO:0000256" key="1">
    <source>
        <dbReference type="ARBA" id="ARBA00022723"/>
    </source>
</evidence>
<protein>
    <recommendedName>
        <fullName evidence="3">Prolyl 4-hydroxylase alpha subunit Fe(2+) 2OG dioxygenase domain-containing protein</fullName>
    </recommendedName>
</protein>
<feature type="domain" description="Prolyl 4-hydroxylase alpha subunit Fe(2+) 2OG dioxygenase" evidence="3">
    <location>
        <begin position="113"/>
        <end position="184"/>
    </location>
</feature>
<dbReference type="PANTHER" id="PTHR10869:SF236">
    <property type="entry name" value="PROLYL 4-HYDROXYLASE ALPHA SUBUNIT DOMAIN-CONTAINING PROTEIN"/>
    <property type="match status" value="1"/>
</dbReference>
<dbReference type="GO" id="GO:0004656">
    <property type="term" value="F:procollagen-proline 4-dioxygenase activity"/>
    <property type="evidence" value="ECO:0007669"/>
    <property type="project" value="TreeGrafter"/>
</dbReference>
<evidence type="ECO:0000313" key="4">
    <source>
        <dbReference type="EMBL" id="EIW85045.1"/>
    </source>
</evidence>
<keyword evidence="2" id="KW-0408">Iron</keyword>
<dbReference type="Gene3D" id="2.60.120.620">
    <property type="entry name" value="q2cbj1_9rhob like domain"/>
    <property type="match status" value="1"/>
</dbReference>
<accession>A0A5M3N289</accession>
<feature type="non-terminal residue" evidence="4">
    <location>
        <position position="1"/>
    </location>
</feature>
<sequence>IQFPPLRQKEYLKCTTILEDQILVLDDLMSPDECKLFVKFIDNLPLELTPPKKKGEAERVNYRFSTTSETFAERLHALIAPHLPSFPYPQSSKRREIDGLLRLPHSCNSNIRMYKYTPSQHFGPHYDDAICDTKTGTRSEWTLLIYLTGTEDGVEGGETIFYKNQRGKAQEIITPPLRRGTALLHR</sequence>
<dbReference type="KEGG" id="cput:CONPUDRAFT_47335"/>
<gene>
    <name evidence="4" type="ORF">CONPUDRAFT_47335</name>
</gene>
<dbReference type="AlphaFoldDB" id="A0A5M3N289"/>
<dbReference type="OMA" id="QFFGQHY"/>
<evidence type="ECO:0000259" key="3">
    <source>
        <dbReference type="Pfam" id="PF13640"/>
    </source>
</evidence>
<comment type="caution">
    <text evidence="4">The sequence shown here is derived from an EMBL/GenBank/DDBJ whole genome shotgun (WGS) entry which is preliminary data.</text>
</comment>